<evidence type="ECO:0000313" key="1">
    <source>
        <dbReference type="EMBL" id="KAK1858677.1"/>
    </source>
</evidence>
<organism evidence="1 2">
    <name type="scientific">Pyropia yezoensis</name>
    <name type="common">Susabi-nori</name>
    <name type="synonym">Porphyra yezoensis</name>
    <dbReference type="NCBI Taxonomy" id="2788"/>
    <lineage>
        <taxon>Eukaryota</taxon>
        <taxon>Rhodophyta</taxon>
        <taxon>Bangiophyceae</taxon>
        <taxon>Bangiales</taxon>
        <taxon>Bangiaceae</taxon>
        <taxon>Pyropia</taxon>
    </lineage>
</organism>
<reference evidence="1" key="1">
    <citation type="submission" date="2019-11" db="EMBL/GenBank/DDBJ databases">
        <title>Nori genome reveals adaptations in red seaweeds to the harsh intertidal environment.</title>
        <authorList>
            <person name="Wang D."/>
            <person name="Mao Y."/>
        </authorList>
    </citation>
    <scope>NUCLEOTIDE SEQUENCE</scope>
    <source>
        <tissue evidence="1">Gametophyte</tissue>
    </source>
</reference>
<evidence type="ECO:0000313" key="2">
    <source>
        <dbReference type="Proteomes" id="UP000798662"/>
    </source>
</evidence>
<comment type="caution">
    <text evidence="1">The sequence shown here is derived from an EMBL/GenBank/DDBJ whole genome shotgun (WGS) entry which is preliminary data.</text>
</comment>
<protein>
    <submittedName>
        <fullName evidence="1">Uncharacterized protein</fullName>
    </submittedName>
</protein>
<proteinExistence type="predicted"/>
<accession>A0ACC3BL91</accession>
<sequence>MPARTSASRSFSFRRVWCAKSANIVCRFLEDSRSLSDIPASMLSASVMGGVAGSNSWDTRTGTTFLDGVPVNTTLGTSVRSSAARQLVVCSRCCTCAACSATRRLRSSITPRRAPVSLRRRSCLLVSRRAWPSCSAAPPAPVSGSKKPMRVSTSLLLARCDSSGAGPAPPAPSSSSLSTAA</sequence>
<gene>
    <name evidence="1" type="ORF">I4F81_001278</name>
</gene>
<keyword evidence="2" id="KW-1185">Reference proteome</keyword>
<name>A0ACC3BL91_PYRYE</name>
<dbReference type="Proteomes" id="UP000798662">
    <property type="component" value="Chromosome 1"/>
</dbReference>
<dbReference type="EMBL" id="CM020618">
    <property type="protein sequence ID" value="KAK1858677.1"/>
    <property type="molecule type" value="Genomic_DNA"/>
</dbReference>